<organism evidence="1 2">
    <name type="scientific">Streptomyces achmelvichensis</name>
    <dbReference type="NCBI Taxonomy" id="3134111"/>
    <lineage>
        <taxon>Bacteria</taxon>
        <taxon>Bacillati</taxon>
        <taxon>Actinomycetota</taxon>
        <taxon>Actinomycetes</taxon>
        <taxon>Kitasatosporales</taxon>
        <taxon>Streptomycetaceae</taxon>
        <taxon>Streptomyces</taxon>
    </lineage>
</organism>
<comment type="caution">
    <text evidence="1">The sequence shown here is derived from an EMBL/GenBank/DDBJ whole genome shotgun (WGS) entry which is preliminary data.</text>
</comment>
<accession>A0ACC6Q262</accession>
<gene>
    <name evidence="1" type="ORF">WKI67_30445</name>
</gene>
<keyword evidence="2" id="KW-1185">Reference proteome</keyword>
<protein>
    <submittedName>
        <fullName evidence="1">Tetratricopeptide repeat protein</fullName>
    </submittedName>
</protein>
<evidence type="ECO:0000313" key="1">
    <source>
        <dbReference type="EMBL" id="MEJ8637689.1"/>
    </source>
</evidence>
<name>A0ACC6Q262_9ACTN</name>
<sequence>MSTDVTSLRQALADNYEEPEGPARNARAERIFAGIEQSGDTDLLIDGLNHLMQVYNYSSEADKMFVPFSRLLRMWDERPGDFDGQQTHSLFWMFKWVSSGMIDQPHIPLASIEKWQGEMEHRYRVAGHSERAVRQGELRIARHVGDTERARRAYAAWQAADRDDKSDCRACELRAQGSYLAHRGDDAEALETWRPVYEGEFSCAHEPHAVLSSSLLPLLRLGRPDQARAHHLRGHRMVRSMESMRSAVAQHVEFLALTGNEARGLEILAERPAYFTDSGEPSSLMGYLAVTALLTDRLTALGHGEQSLAGPGGRDWTARELAVHARKEALALAARFDERNGSSEVSRTIRERMDQEPLLERLPLGLRPSRPVPVPRPAPVPAPAASLDSLLAEARSLSEAQRPDSLQAWAAVAAAAGREGAELGARDRAELEEHRGLDRTVPPAESAAHFRAAADHYESAGDLGRAVAARARAAYALCQDEHSEQRFDEALAELAGLRARMPALQAEGSASAHQVSRVLLCRCRILNDRIHLSEDTAAAVGALEESVQELLAFAEPHRDDPGVGTTVGEALGYLGNITAFGGDAQEAARLYARAAEAYIAAERPWYAVEAETQLAGVSRHLGDPETAERASRAALEHARAYAEAGGLCRLHLQLVESLADNDKLAEAAEHALEAAHWADEAGESKGNGAYARHRLGGFLLQLGRVDESAAVLEAVLPDLTADDHGDGMIVQTLWWLGDCLAALNEPRSAAEHWLRAADIARGWPEQRDHAMLANLAGQALYRADLNSEAELAYQRAGELWRELGDVHAYVRTLRVRAWIAVREGQAGPAVARELMALAAQACEAALEGADDREARDGLRAELADTHRQTAELIASAVEGGPGENDTDGSARAAYTEAVASAEKAIAAFTAAGEQYAEQRARSELLAGWLEADLGAADAAEARARGVLARHGAEGVGADARSLLEYVGKG</sequence>
<proteinExistence type="predicted"/>
<dbReference type="Proteomes" id="UP001377168">
    <property type="component" value="Unassembled WGS sequence"/>
</dbReference>
<dbReference type="EMBL" id="JBBKAJ010000022">
    <property type="protein sequence ID" value="MEJ8637689.1"/>
    <property type="molecule type" value="Genomic_DNA"/>
</dbReference>
<evidence type="ECO:0000313" key="2">
    <source>
        <dbReference type="Proteomes" id="UP001377168"/>
    </source>
</evidence>
<reference evidence="1" key="1">
    <citation type="submission" date="2024-03" db="EMBL/GenBank/DDBJ databases">
        <title>Novel Streptomyces species of biotechnological and ecological value are a feature of Machair soil.</title>
        <authorList>
            <person name="Prole J.R."/>
            <person name="Goodfellow M."/>
            <person name="Allenby N."/>
            <person name="Ward A.C."/>
        </authorList>
    </citation>
    <scope>NUCLEOTIDE SEQUENCE</scope>
    <source>
        <strain evidence="1">MS2.AVA.5</strain>
    </source>
</reference>